<name>A0A4V2FRA2_PSEST</name>
<sequence>MPDDPVTDDLPPSGSGDPGEDDVVRALVDLRTELEHTVAELTAAAERADELIALRRGGHPWREIVPAEEPPLIIERISRALDTLGGAGSRFRREEARALQREGVSITAIGKLFGVTRQRASMLVQDRPERDQGPGD</sequence>
<dbReference type="EMBL" id="SHKL01000001">
    <property type="protein sequence ID" value="RZT87390.1"/>
    <property type="molecule type" value="Genomic_DNA"/>
</dbReference>
<dbReference type="Proteomes" id="UP000291591">
    <property type="component" value="Unassembled WGS sequence"/>
</dbReference>
<reference evidence="2 3" key="1">
    <citation type="submission" date="2019-02" db="EMBL/GenBank/DDBJ databases">
        <title>Sequencing the genomes of 1000 actinobacteria strains.</title>
        <authorList>
            <person name="Klenk H.-P."/>
        </authorList>
    </citation>
    <scope>NUCLEOTIDE SEQUENCE [LARGE SCALE GENOMIC DNA]</scope>
    <source>
        <strain evidence="2 3">DSM 45779</strain>
    </source>
</reference>
<protein>
    <submittedName>
        <fullName evidence="2">Uncharacterized protein</fullName>
    </submittedName>
</protein>
<dbReference type="AlphaFoldDB" id="A0A4V2FRA2"/>
<gene>
    <name evidence="2" type="ORF">EV383_4310</name>
</gene>
<dbReference type="RefSeq" id="WP_207223613.1">
    <property type="nucleotide sequence ID" value="NZ_SHKL01000001.1"/>
</dbReference>
<evidence type="ECO:0000313" key="2">
    <source>
        <dbReference type="EMBL" id="RZT87390.1"/>
    </source>
</evidence>
<evidence type="ECO:0000256" key="1">
    <source>
        <dbReference type="SAM" id="MobiDB-lite"/>
    </source>
</evidence>
<feature type="region of interest" description="Disordered" evidence="1">
    <location>
        <begin position="1"/>
        <end position="21"/>
    </location>
</feature>
<evidence type="ECO:0000313" key="3">
    <source>
        <dbReference type="Proteomes" id="UP000291591"/>
    </source>
</evidence>
<keyword evidence="3" id="KW-1185">Reference proteome</keyword>
<accession>A0A4V2FRA2</accession>
<comment type="caution">
    <text evidence="2">The sequence shown here is derived from an EMBL/GenBank/DDBJ whole genome shotgun (WGS) entry which is preliminary data.</text>
</comment>
<proteinExistence type="predicted"/>
<organism evidence="2 3">
    <name type="scientific">Pseudonocardia sediminis</name>
    <dbReference type="NCBI Taxonomy" id="1397368"/>
    <lineage>
        <taxon>Bacteria</taxon>
        <taxon>Bacillati</taxon>
        <taxon>Actinomycetota</taxon>
        <taxon>Actinomycetes</taxon>
        <taxon>Pseudonocardiales</taxon>
        <taxon>Pseudonocardiaceae</taxon>
        <taxon>Pseudonocardia</taxon>
    </lineage>
</organism>